<evidence type="ECO:0000313" key="2">
    <source>
        <dbReference type="Proteomes" id="UP001165082"/>
    </source>
</evidence>
<dbReference type="Proteomes" id="UP001165082">
    <property type="component" value="Unassembled WGS sequence"/>
</dbReference>
<comment type="caution">
    <text evidence="1">The sequence shown here is derived from an EMBL/GenBank/DDBJ whole genome shotgun (WGS) entry which is preliminary data.</text>
</comment>
<organism evidence="1 2">
    <name type="scientific">Triparma retinervis</name>
    <dbReference type="NCBI Taxonomy" id="2557542"/>
    <lineage>
        <taxon>Eukaryota</taxon>
        <taxon>Sar</taxon>
        <taxon>Stramenopiles</taxon>
        <taxon>Ochrophyta</taxon>
        <taxon>Bolidophyceae</taxon>
        <taxon>Parmales</taxon>
        <taxon>Triparmaceae</taxon>
        <taxon>Triparma</taxon>
    </lineage>
</organism>
<keyword evidence="2" id="KW-1185">Reference proteome</keyword>
<name>A0A9W7A6W5_9STRA</name>
<protein>
    <submittedName>
        <fullName evidence="1">Uncharacterized protein</fullName>
    </submittedName>
</protein>
<evidence type="ECO:0000313" key="1">
    <source>
        <dbReference type="EMBL" id="GMH65221.1"/>
    </source>
</evidence>
<dbReference type="OrthoDB" id="10432429at2759"/>
<proteinExistence type="predicted"/>
<gene>
    <name evidence="1" type="ORF">TrRE_jg4648</name>
</gene>
<dbReference type="AlphaFoldDB" id="A0A9W7A6W5"/>
<accession>A0A9W7A6W5</accession>
<reference evidence="1" key="1">
    <citation type="submission" date="2022-07" db="EMBL/GenBank/DDBJ databases">
        <title>Genome analysis of Parmales, a sister group of diatoms, reveals the evolutionary specialization of diatoms from phago-mixotrophs to photoautotrophs.</title>
        <authorList>
            <person name="Ban H."/>
            <person name="Sato S."/>
            <person name="Yoshikawa S."/>
            <person name="Kazumasa Y."/>
            <person name="Nakamura Y."/>
            <person name="Ichinomiya M."/>
            <person name="Saitoh K."/>
            <person name="Sato N."/>
            <person name="Blanc-Mathieu R."/>
            <person name="Endo H."/>
            <person name="Kuwata A."/>
            <person name="Ogata H."/>
        </authorList>
    </citation>
    <scope>NUCLEOTIDE SEQUENCE</scope>
</reference>
<dbReference type="EMBL" id="BRXZ01002568">
    <property type="protein sequence ID" value="GMH65221.1"/>
    <property type="molecule type" value="Genomic_DNA"/>
</dbReference>
<sequence length="155" mass="18069">MEVLHTSQSPQILTNLELKVVLDEKKKRDKEHLANPLVQNRKGHWNSRTTSTFDKLTTSYLNSTLPQQMGKQKRLEGDRATRVAMNIQEVMMRLLEEPWKLKKEEVREIDQSTGKSSDEWEVTKQTELIDILKGIGEERRDEMIVDDLAPKKGRK</sequence>